<evidence type="ECO:0000256" key="3">
    <source>
        <dbReference type="ARBA" id="ARBA00022448"/>
    </source>
</evidence>
<comment type="similarity">
    <text evidence="2">Belongs to the VPS35L family.</text>
</comment>
<evidence type="ECO:0000256" key="2">
    <source>
        <dbReference type="ARBA" id="ARBA00010704"/>
    </source>
</evidence>
<keyword evidence="5" id="KW-0653">Protein transport</keyword>
<keyword evidence="3" id="KW-0813">Transport</keyword>
<proteinExistence type="inferred from homology"/>
<evidence type="ECO:0000313" key="7">
    <source>
        <dbReference type="Proteomes" id="UP001632038"/>
    </source>
</evidence>
<comment type="caution">
    <text evidence="6">The sequence shown here is derived from an EMBL/GenBank/DDBJ whole genome shotgun (WGS) entry which is preliminary data.</text>
</comment>
<dbReference type="Proteomes" id="UP001632038">
    <property type="component" value="Unassembled WGS sequence"/>
</dbReference>
<dbReference type="PANTHER" id="PTHR13673:SF0">
    <property type="entry name" value="VPS35 ENDOSOMAL PROTEIN-SORTING FACTOR-LIKE"/>
    <property type="match status" value="1"/>
</dbReference>
<protein>
    <submittedName>
        <fullName evidence="6">Uncharacterized protein</fullName>
    </submittedName>
</protein>
<dbReference type="InterPro" id="IPR029705">
    <property type="entry name" value="VPS35L"/>
</dbReference>
<evidence type="ECO:0000256" key="5">
    <source>
        <dbReference type="ARBA" id="ARBA00022927"/>
    </source>
</evidence>
<dbReference type="GO" id="GO:0015031">
    <property type="term" value="P:protein transport"/>
    <property type="evidence" value="ECO:0007669"/>
    <property type="project" value="UniProtKB-KW"/>
</dbReference>
<keyword evidence="7" id="KW-1185">Reference proteome</keyword>
<keyword evidence="4" id="KW-0967">Endosome</keyword>
<evidence type="ECO:0000256" key="4">
    <source>
        <dbReference type="ARBA" id="ARBA00022753"/>
    </source>
</evidence>
<dbReference type="PANTHER" id="PTHR13673">
    <property type="entry name" value="ESOPHAGEAL CANCER ASSOCIATED PROTEIN"/>
    <property type="match status" value="1"/>
</dbReference>
<evidence type="ECO:0000313" key="6">
    <source>
        <dbReference type="EMBL" id="KAL3622281.1"/>
    </source>
</evidence>
<dbReference type="AlphaFoldDB" id="A0ABD3BXQ2"/>
<dbReference type="EMBL" id="JAVIJP010000060">
    <property type="protein sequence ID" value="KAL3622281.1"/>
    <property type="molecule type" value="Genomic_DNA"/>
</dbReference>
<evidence type="ECO:0000256" key="1">
    <source>
        <dbReference type="ARBA" id="ARBA00004177"/>
    </source>
</evidence>
<organism evidence="6 7">
    <name type="scientific">Castilleja foliolosa</name>
    <dbReference type="NCBI Taxonomy" id="1961234"/>
    <lineage>
        <taxon>Eukaryota</taxon>
        <taxon>Viridiplantae</taxon>
        <taxon>Streptophyta</taxon>
        <taxon>Embryophyta</taxon>
        <taxon>Tracheophyta</taxon>
        <taxon>Spermatophyta</taxon>
        <taxon>Magnoliopsida</taxon>
        <taxon>eudicotyledons</taxon>
        <taxon>Gunneridae</taxon>
        <taxon>Pentapetalae</taxon>
        <taxon>asterids</taxon>
        <taxon>lamiids</taxon>
        <taxon>Lamiales</taxon>
        <taxon>Orobanchaceae</taxon>
        <taxon>Pedicularideae</taxon>
        <taxon>Castillejinae</taxon>
        <taxon>Castilleja</taxon>
    </lineage>
</organism>
<name>A0ABD3BXQ2_9LAMI</name>
<reference evidence="7" key="1">
    <citation type="journal article" date="2024" name="IScience">
        <title>Strigolactones Initiate the Formation of Haustorium-like Structures in Castilleja.</title>
        <authorList>
            <person name="Buerger M."/>
            <person name="Peterson D."/>
            <person name="Chory J."/>
        </authorList>
    </citation>
    <scope>NUCLEOTIDE SEQUENCE [LARGE SCALE GENOMIC DNA]</scope>
</reference>
<comment type="subcellular location">
    <subcellularLocation>
        <location evidence="1">Endosome</location>
    </subcellularLocation>
</comment>
<gene>
    <name evidence="6" type="ORF">CASFOL_033692</name>
</gene>
<dbReference type="GO" id="GO:0005768">
    <property type="term" value="C:endosome"/>
    <property type="evidence" value="ECO:0007669"/>
    <property type="project" value="UniProtKB-SubCell"/>
</dbReference>
<sequence length="118" mass="13838">MSFWRKNYVRRSRLSRVQEKCHSALDCALDYRVARLLMDTSVIQFYPTLFVLTTDIMDMLGDLVWDRIKKKAEITEEGRPICPLPDNFKAGDICFEAKETCNNWFNKIGSVLELLPRM</sequence>
<accession>A0ABD3BXQ2</accession>